<evidence type="ECO:0000313" key="3">
    <source>
        <dbReference type="Proteomes" id="UP000249056"/>
    </source>
</evidence>
<protein>
    <submittedName>
        <fullName evidence="2">Uncharacterized protein</fullName>
    </submittedName>
</protein>
<dbReference type="Proteomes" id="UP000249056">
    <property type="component" value="Unassembled WGS sequence"/>
</dbReference>
<evidence type="ECO:0000313" key="2">
    <source>
        <dbReference type="EMBL" id="RAL64486.1"/>
    </source>
</evidence>
<dbReference type="AlphaFoldDB" id="A0A395IWW9"/>
<proteinExistence type="predicted"/>
<keyword evidence="3" id="KW-1185">Reference proteome</keyword>
<evidence type="ECO:0000256" key="1">
    <source>
        <dbReference type="SAM" id="MobiDB-lite"/>
    </source>
</evidence>
<reference evidence="2 3" key="1">
    <citation type="submission" date="2018-06" db="EMBL/GenBank/DDBJ databases">
        <title>Genome Sequence of the Brown Rot Fungal Pathogen Monilinia fructigena.</title>
        <authorList>
            <person name="Landi L."/>
            <person name="De Miccolis Angelini R.M."/>
            <person name="Pollastro S."/>
            <person name="Abate D."/>
            <person name="Faretra F."/>
            <person name="Romanazzi G."/>
        </authorList>
    </citation>
    <scope>NUCLEOTIDE SEQUENCE [LARGE SCALE GENOMIC DNA]</scope>
    <source>
        <strain evidence="2 3">Mfrg269</strain>
    </source>
</reference>
<dbReference type="EMBL" id="QKRW01000014">
    <property type="protein sequence ID" value="RAL64486.1"/>
    <property type="molecule type" value="Genomic_DNA"/>
</dbReference>
<accession>A0A395IWW9</accession>
<comment type="caution">
    <text evidence="2">The sequence shown here is derived from an EMBL/GenBank/DDBJ whole genome shotgun (WGS) entry which is preliminary data.</text>
</comment>
<name>A0A395IWW9_9HELO</name>
<dbReference type="OrthoDB" id="201621at2759"/>
<organism evidence="2 3">
    <name type="scientific">Monilinia fructigena</name>
    <dbReference type="NCBI Taxonomy" id="38457"/>
    <lineage>
        <taxon>Eukaryota</taxon>
        <taxon>Fungi</taxon>
        <taxon>Dikarya</taxon>
        <taxon>Ascomycota</taxon>
        <taxon>Pezizomycotina</taxon>
        <taxon>Leotiomycetes</taxon>
        <taxon>Helotiales</taxon>
        <taxon>Sclerotiniaceae</taxon>
        <taxon>Monilinia</taxon>
    </lineage>
</organism>
<gene>
    <name evidence="2" type="ORF">DID88_001962</name>
</gene>
<feature type="region of interest" description="Disordered" evidence="1">
    <location>
        <begin position="37"/>
        <end position="63"/>
    </location>
</feature>
<sequence>MVTKSQLSYTKISKKFLRLLKGWKSLRLQIGYSHKTPQFTFSTDQSDKPKKKRHPLPRDLPPGFKASFTARNGVIIEADIQYDDNGETVQMGRRL</sequence>